<feature type="binding site" evidence="16">
    <location>
        <position position="249"/>
    </location>
    <ligand>
        <name>Mg(2+)</name>
        <dbReference type="ChEBI" id="CHEBI:18420"/>
    </ligand>
</feature>
<dbReference type="PANTHER" id="PTHR42979:SF1">
    <property type="entry name" value="3-ISOPROPYLMALATE DEHYDROGENASE"/>
    <property type="match status" value="1"/>
</dbReference>
<evidence type="ECO:0000256" key="6">
    <source>
        <dbReference type="ARBA" id="ARBA00011738"/>
    </source>
</evidence>
<keyword evidence="14 16" id="KW-0100">Branched-chain amino acid biosynthesis</keyword>
<sequence length="354" mass="37995">MAKYNIAVMKGDGIGPEIVDEALKVLDAVGEKFGHEFVYNEVLIGGAAIDATGECLPRATVDACMASDSVILGAVGGPKWDSQPPANRPEKALLGIRKALGLFANLRPATLYAPLADACPLKPERIKDGLDLVVVRELTGDVYFGEKHRDEDGTGHDDMNYSVAEVERIAHRAFQMARQRRNHVTSVDKANVLETSRVWRETVERIAAEYPDVTVDYMYVDNASMQLVTNPGQFDVILTGNLFGDILSDEASCITGSIGMLPSASLGETSRGMYEPIHGSAPDIAGQNVANPIATILSVAMMLRYSFDLATEADAIETAVNSVLEAGHRTGDIAKPGEKRVTCSDMGTLIAQAI</sequence>
<dbReference type="AlphaFoldDB" id="A0A3N0AZU0"/>
<reference evidence="20" key="1">
    <citation type="submission" date="2018-05" db="EMBL/GenBank/DDBJ databases">
        <title>Genome Sequencing of selected type strains of the family Eggerthellaceae.</title>
        <authorList>
            <person name="Danylec N."/>
            <person name="Stoll D.A."/>
            <person name="Doetsch A."/>
            <person name="Huch M."/>
        </authorList>
    </citation>
    <scope>NUCLEOTIDE SEQUENCE [LARGE SCALE GENOMIC DNA]</scope>
    <source>
        <strain evidence="20">DSM 24851</strain>
    </source>
</reference>
<comment type="cofactor">
    <cofactor evidence="2">
        <name>Mn(2+)</name>
        <dbReference type="ChEBI" id="CHEBI:29035"/>
    </cofactor>
</comment>
<feature type="binding site" evidence="16">
    <location>
        <position position="245"/>
    </location>
    <ligand>
        <name>Mg(2+)</name>
        <dbReference type="ChEBI" id="CHEBI:18420"/>
    </ligand>
</feature>
<evidence type="ECO:0000256" key="7">
    <source>
        <dbReference type="ARBA" id="ARBA00022430"/>
    </source>
</evidence>
<evidence type="ECO:0000256" key="16">
    <source>
        <dbReference type="HAMAP-Rule" id="MF_01033"/>
    </source>
</evidence>
<keyword evidence="13 16" id="KW-0520">NAD</keyword>
<feature type="binding site" evidence="16">
    <location>
        <position position="97"/>
    </location>
    <ligand>
        <name>substrate</name>
    </ligand>
</feature>
<dbReference type="FunFam" id="3.40.718.10:FF:000028">
    <property type="entry name" value="3-isopropylmalate dehydrogenase"/>
    <property type="match status" value="1"/>
</dbReference>
<dbReference type="InterPro" id="IPR004429">
    <property type="entry name" value="Isopropylmalate_DH"/>
</dbReference>
<feature type="binding site" evidence="16">
    <location>
        <position position="107"/>
    </location>
    <ligand>
        <name>substrate</name>
    </ligand>
</feature>
<keyword evidence="10 16" id="KW-0479">Metal-binding</keyword>
<dbReference type="Pfam" id="PF00180">
    <property type="entry name" value="Iso_dh"/>
    <property type="match status" value="1"/>
</dbReference>
<dbReference type="NCBIfam" id="TIGR00169">
    <property type="entry name" value="leuB"/>
    <property type="match status" value="1"/>
</dbReference>
<evidence type="ECO:0000256" key="12">
    <source>
        <dbReference type="ARBA" id="ARBA00023002"/>
    </source>
</evidence>
<feature type="binding site" evidence="16">
    <location>
        <begin position="77"/>
        <end position="90"/>
    </location>
    <ligand>
        <name>NAD(+)</name>
        <dbReference type="ChEBI" id="CHEBI:57540"/>
    </ligand>
</feature>
<evidence type="ECO:0000256" key="1">
    <source>
        <dbReference type="ARBA" id="ARBA00000624"/>
    </source>
</evidence>
<keyword evidence="9 16" id="KW-0028">Amino-acid biosynthesis</keyword>
<proteinExistence type="inferred from homology"/>
<evidence type="ECO:0000256" key="3">
    <source>
        <dbReference type="ARBA" id="ARBA00004496"/>
    </source>
</evidence>
<dbReference type="SMART" id="SM01329">
    <property type="entry name" value="Iso_dh"/>
    <property type="match status" value="1"/>
</dbReference>
<evidence type="ECO:0000313" key="20">
    <source>
        <dbReference type="Proteomes" id="UP000269591"/>
    </source>
</evidence>
<dbReference type="GO" id="GO:0005829">
    <property type="term" value="C:cytosol"/>
    <property type="evidence" value="ECO:0007669"/>
    <property type="project" value="TreeGrafter"/>
</dbReference>
<evidence type="ECO:0000256" key="2">
    <source>
        <dbReference type="ARBA" id="ARBA00001936"/>
    </source>
</evidence>
<dbReference type="GO" id="GO:0051287">
    <property type="term" value="F:NAD binding"/>
    <property type="evidence" value="ECO:0007669"/>
    <property type="project" value="InterPro"/>
</dbReference>
<feature type="site" description="Important for catalysis" evidence="16">
    <location>
        <position position="143"/>
    </location>
</feature>
<comment type="subcellular location">
    <subcellularLocation>
        <location evidence="3 16">Cytoplasm</location>
    </subcellularLocation>
</comment>
<evidence type="ECO:0000256" key="13">
    <source>
        <dbReference type="ARBA" id="ARBA00023027"/>
    </source>
</evidence>
<dbReference type="SUPFAM" id="SSF53659">
    <property type="entry name" value="Isocitrate/Isopropylmalate dehydrogenase-like"/>
    <property type="match status" value="1"/>
</dbReference>
<feature type="domain" description="Isopropylmalate dehydrogenase-like" evidence="18">
    <location>
        <begin position="5"/>
        <end position="350"/>
    </location>
</feature>
<dbReference type="OrthoDB" id="5289857at2"/>
<comment type="cofactor">
    <cofactor evidence="16 17">
        <name>Mg(2+)</name>
        <dbReference type="ChEBI" id="CHEBI:18420"/>
    </cofactor>
    <cofactor evidence="16 17">
        <name>Mn(2+)</name>
        <dbReference type="ChEBI" id="CHEBI:29035"/>
    </cofactor>
    <text evidence="16 17">Binds 1 Mg(2+) or Mn(2+) ion per subunit.</text>
</comment>
<evidence type="ECO:0000256" key="14">
    <source>
        <dbReference type="ARBA" id="ARBA00023304"/>
    </source>
</evidence>
<dbReference type="PANTHER" id="PTHR42979">
    <property type="entry name" value="3-ISOPROPYLMALATE DEHYDROGENASE"/>
    <property type="match status" value="1"/>
</dbReference>
<comment type="similarity">
    <text evidence="5 16">Belongs to the isocitrate and isopropylmalate dehydrogenases family. LeuB type 1 subfamily.</text>
</comment>
<evidence type="ECO:0000256" key="10">
    <source>
        <dbReference type="ARBA" id="ARBA00022723"/>
    </source>
</evidence>
<feature type="binding site" evidence="16">
    <location>
        <begin position="279"/>
        <end position="291"/>
    </location>
    <ligand>
        <name>NAD(+)</name>
        <dbReference type="ChEBI" id="CHEBI:57540"/>
    </ligand>
</feature>
<dbReference type="Proteomes" id="UP000269591">
    <property type="component" value="Unassembled WGS sequence"/>
</dbReference>
<dbReference type="RefSeq" id="WP_123208751.1">
    <property type="nucleotide sequence ID" value="NZ_JBHTHO010000015.1"/>
</dbReference>
<keyword evidence="11 16" id="KW-0460">Magnesium</keyword>
<accession>A0A3N0AZU0</accession>
<evidence type="ECO:0000256" key="4">
    <source>
        <dbReference type="ARBA" id="ARBA00004762"/>
    </source>
</evidence>
<feature type="binding site" evidence="16">
    <location>
        <position position="221"/>
    </location>
    <ligand>
        <name>substrate</name>
    </ligand>
</feature>
<evidence type="ECO:0000313" key="19">
    <source>
        <dbReference type="EMBL" id="RNL40395.1"/>
    </source>
</evidence>
<evidence type="ECO:0000256" key="15">
    <source>
        <dbReference type="ARBA" id="ARBA00023577"/>
    </source>
</evidence>
<keyword evidence="16" id="KW-0464">Manganese</keyword>
<keyword evidence="20" id="KW-1185">Reference proteome</keyword>
<dbReference type="EMBL" id="QIBX01000007">
    <property type="protein sequence ID" value="RNL40395.1"/>
    <property type="molecule type" value="Genomic_DNA"/>
</dbReference>
<protein>
    <recommendedName>
        <fullName evidence="16">3-isopropylmalate dehydrogenase</fullName>
        <ecNumber evidence="16">1.1.1.85</ecNumber>
    </recommendedName>
    <alternativeName>
        <fullName evidence="16">3-IPM-DH</fullName>
    </alternativeName>
    <alternativeName>
        <fullName evidence="16">Beta-IPM dehydrogenase</fullName>
        <shortName evidence="16">IMDH</shortName>
    </alternativeName>
</protein>
<feature type="binding site" evidence="16">
    <location>
        <position position="136"/>
    </location>
    <ligand>
        <name>substrate</name>
    </ligand>
</feature>
<dbReference type="HAMAP" id="MF_01033">
    <property type="entry name" value="LeuB_type1"/>
    <property type="match status" value="1"/>
</dbReference>
<keyword evidence="7 16" id="KW-0432">Leucine biosynthesis</keyword>
<dbReference type="EC" id="1.1.1.85" evidence="16"/>
<feature type="binding site" evidence="16">
    <location>
        <position position="221"/>
    </location>
    <ligand>
        <name>Mg(2+)</name>
        <dbReference type="ChEBI" id="CHEBI:18420"/>
    </ligand>
</feature>
<dbReference type="InterPro" id="IPR024084">
    <property type="entry name" value="IsoPropMal-DH-like_dom"/>
</dbReference>
<dbReference type="PROSITE" id="PS00470">
    <property type="entry name" value="IDH_IMDH"/>
    <property type="match status" value="1"/>
</dbReference>
<evidence type="ECO:0000256" key="8">
    <source>
        <dbReference type="ARBA" id="ARBA00022490"/>
    </source>
</evidence>
<evidence type="ECO:0000256" key="9">
    <source>
        <dbReference type="ARBA" id="ARBA00022605"/>
    </source>
</evidence>
<evidence type="ECO:0000256" key="11">
    <source>
        <dbReference type="ARBA" id="ARBA00022842"/>
    </source>
</evidence>
<dbReference type="GO" id="GO:0000287">
    <property type="term" value="F:magnesium ion binding"/>
    <property type="evidence" value="ECO:0007669"/>
    <property type="project" value="InterPro"/>
</dbReference>
<organism evidence="19 20">
    <name type="scientific">Slackia equolifaciens</name>
    <dbReference type="NCBI Taxonomy" id="498718"/>
    <lineage>
        <taxon>Bacteria</taxon>
        <taxon>Bacillati</taxon>
        <taxon>Actinomycetota</taxon>
        <taxon>Coriobacteriia</taxon>
        <taxon>Eggerthellales</taxon>
        <taxon>Eggerthellaceae</taxon>
        <taxon>Slackia</taxon>
    </lineage>
</organism>
<dbReference type="UniPathway" id="UPA00048">
    <property type="reaction ID" value="UER00072"/>
</dbReference>
<comment type="subunit">
    <text evidence="6 16 17">Homodimer.</text>
</comment>
<keyword evidence="12 16" id="KW-0560">Oxidoreductase</keyword>
<comment type="caution">
    <text evidence="19">The sequence shown here is derived from an EMBL/GenBank/DDBJ whole genome shotgun (WGS) entry which is preliminary data.</text>
</comment>
<feature type="site" description="Important for catalysis" evidence="16">
    <location>
        <position position="189"/>
    </location>
</feature>
<dbReference type="GO" id="GO:0003862">
    <property type="term" value="F:3-isopropylmalate dehydrogenase activity"/>
    <property type="evidence" value="ECO:0007669"/>
    <property type="project" value="UniProtKB-UniRule"/>
</dbReference>
<dbReference type="Gene3D" id="3.40.718.10">
    <property type="entry name" value="Isopropylmalate Dehydrogenase"/>
    <property type="match status" value="1"/>
</dbReference>
<name>A0A3N0AZU0_9ACTN</name>
<evidence type="ECO:0000256" key="17">
    <source>
        <dbReference type="RuleBase" id="RU004445"/>
    </source>
</evidence>
<comment type="pathway">
    <text evidence="4 16 17">Amino-acid biosynthesis; L-leucine biosynthesis; L-leucine from 3-methyl-2-oxobutanoate: step 3/4.</text>
</comment>
<keyword evidence="8 16" id="KW-0963">Cytoplasm</keyword>
<comment type="function">
    <text evidence="15 16 17">Catalyzes the oxidation of 3-carboxy-2-hydroxy-4-methylpentanoate (3-isopropylmalate) to 3-carboxy-4-methyl-2-oxopentanoate. The product decarboxylates to 4-methyl-2 oxopentanoate.</text>
</comment>
<comment type="catalytic activity">
    <reaction evidence="1 16 17">
        <text>(2R,3S)-3-isopropylmalate + NAD(+) = 4-methyl-2-oxopentanoate + CO2 + NADH</text>
        <dbReference type="Rhea" id="RHEA:32271"/>
        <dbReference type="ChEBI" id="CHEBI:16526"/>
        <dbReference type="ChEBI" id="CHEBI:17865"/>
        <dbReference type="ChEBI" id="CHEBI:35121"/>
        <dbReference type="ChEBI" id="CHEBI:57540"/>
        <dbReference type="ChEBI" id="CHEBI:57945"/>
        <dbReference type="EC" id="1.1.1.85"/>
    </reaction>
</comment>
<dbReference type="GO" id="GO:0009098">
    <property type="term" value="P:L-leucine biosynthetic process"/>
    <property type="evidence" value="ECO:0007669"/>
    <property type="project" value="UniProtKB-UniRule"/>
</dbReference>
<dbReference type="InterPro" id="IPR019818">
    <property type="entry name" value="IsoCit/isopropylmalate_DH_CS"/>
</dbReference>
<gene>
    <name evidence="16 19" type="primary">leuB</name>
    <name evidence="19" type="ORF">DMP06_05540</name>
</gene>
<evidence type="ECO:0000259" key="18">
    <source>
        <dbReference type="SMART" id="SM01329"/>
    </source>
</evidence>
<evidence type="ECO:0000256" key="5">
    <source>
        <dbReference type="ARBA" id="ARBA00008319"/>
    </source>
</evidence>